<evidence type="ECO:0000259" key="1">
    <source>
        <dbReference type="Pfam" id="PF13480"/>
    </source>
</evidence>
<evidence type="ECO:0000313" key="2">
    <source>
        <dbReference type="EMBL" id="SDO41162.1"/>
    </source>
</evidence>
<dbReference type="PANTHER" id="PTHR36174">
    <property type="entry name" value="LIPID II:GLYCINE GLYCYLTRANSFERASE"/>
    <property type="match status" value="1"/>
</dbReference>
<dbReference type="InterPro" id="IPR016181">
    <property type="entry name" value="Acyl_CoA_acyltransferase"/>
</dbReference>
<dbReference type="OrthoDB" id="9785911at2"/>
<dbReference type="EMBL" id="FNGY01000014">
    <property type="protein sequence ID" value="SDO41162.1"/>
    <property type="molecule type" value="Genomic_DNA"/>
</dbReference>
<dbReference type="PANTHER" id="PTHR36174:SF1">
    <property type="entry name" value="LIPID II:GLYCINE GLYCYLTRANSFERASE"/>
    <property type="match status" value="1"/>
</dbReference>
<dbReference type="InterPro" id="IPR050644">
    <property type="entry name" value="PG_Glycine_Bridge_Synth"/>
</dbReference>
<feature type="domain" description="BioF2-like acetyltransferase" evidence="1">
    <location>
        <begin position="152"/>
        <end position="284"/>
    </location>
</feature>
<proteinExistence type="predicted"/>
<name>A0A1H0JC19_9SPHI</name>
<organism evidence="2 3">
    <name type="scientific">Pedobacter steynii</name>
    <dbReference type="NCBI Taxonomy" id="430522"/>
    <lineage>
        <taxon>Bacteria</taxon>
        <taxon>Pseudomonadati</taxon>
        <taxon>Bacteroidota</taxon>
        <taxon>Sphingobacteriia</taxon>
        <taxon>Sphingobacteriales</taxon>
        <taxon>Sphingobacteriaceae</taxon>
        <taxon>Pedobacter</taxon>
    </lineage>
</organism>
<keyword evidence="2" id="KW-0808">Transferase</keyword>
<dbReference type="AlphaFoldDB" id="A0A1H0JC19"/>
<protein>
    <submittedName>
        <fullName evidence="2">Acetyltransferase (GNAT) domain-containing protein</fullName>
    </submittedName>
</protein>
<dbReference type="Pfam" id="PF13480">
    <property type="entry name" value="Acetyltransf_6"/>
    <property type="match status" value="1"/>
</dbReference>
<gene>
    <name evidence="2" type="ORF">SAMN05421820_114143</name>
</gene>
<reference evidence="3" key="1">
    <citation type="submission" date="2016-10" db="EMBL/GenBank/DDBJ databases">
        <authorList>
            <person name="Varghese N."/>
            <person name="Submissions S."/>
        </authorList>
    </citation>
    <scope>NUCLEOTIDE SEQUENCE [LARGE SCALE GENOMIC DNA]</scope>
    <source>
        <strain evidence="3">DSM 19110</strain>
    </source>
</reference>
<dbReference type="Gene3D" id="3.40.630.30">
    <property type="match status" value="1"/>
</dbReference>
<sequence>MKKTITILEKEEWKNYVRNSLQHDFYHTWYYHSLDTTGLPLLFVYEEGENYIAFPLIKRPISDTPYSDLTSVYGYTGPISNLKFEQLGAVFLRQFRASFLAFLREGQFVSVFSRLHPFFDQHLSIAPMGGIHPNGKTIAIDLRIPLEEQRQKYHKRLREKIRQLKRKGYSVRECSSLGDISTFAAIYTENMKRIGASDYYLFTPSYFSDLHHSDEFNSKLLLVEIEGKAVCGAFIVCTNDIIQAHLLGTMTAYLPDSPAKLLTDEITIIGRRMGAKYFHLGGGLNFRQDSLFEWKACFSDLILDFSSWRYIADPVVYDSLLEELPLDKSADIDFFPLYRYQVPAH</sequence>
<dbReference type="InterPro" id="IPR038740">
    <property type="entry name" value="BioF2-like_GNAT_dom"/>
</dbReference>
<accession>A0A1H0JC19</accession>
<keyword evidence="3" id="KW-1185">Reference proteome</keyword>
<evidence type="ECO:0000313" key="3">
    <source>
        <dbReference type="Proteomes" id="UP000183200"/>
    </source>
</evidence>
<dbReference type="RefSeq" id="WP_074612543.1">
    <property type="nucleotide sequence ID" value="NZ_FNGY01000014.1"/>
</dbReference>
<dbReference type="GO" id="GO:0016740">
    <property type="term" value="F:transferase activity"/>
    <property type="evidence" value="ECO:0007669"/>
    <property type="project" value="UniProtKB-KW"/>
</dbReference>
<dbReference type="Proteomes" id="UP000183200">
    <property type="component" value="Unassembled WGS sequence"/>
</dbReference>
<dbReference type="SUPFAM" id="SSF55729">
    <property type="entry name" value="Acyl-CoA N-acyltransferases (Nat)"/>
    <property type="match status" value="1"/>
</dbReference>